<dbReference type="CDD" id="cd05483">
    <property type="entry name" value="retropepsin_like_bacteria"/>
    <property type="match status" value="1"/>
</dbReference>
<dbReference type="EMBL" id="JBHTHY010000011">
    <property type="protein sequence ID" value="MFD0798423.1"/>
    <property type="molecule type" value="Genomic_DNA"/>
</dbReference>
<dbReference type="PROSITE" id="PS51257">
    <property type="entry name" value="PROKAR_LIPOPROTEIN"/>
    <property type="match status" value="1"/>
</dbReference>
<organism evidence="1 2">
    <name type="scientific">Maribacter chungangensis</name>
    <dbReference type="NCBI Taxonomy" id="1069117"/>
    <lineage>
        <taxon>Bacteria</taxon>
        <taxon>Pseudomonadati</taxon>
        <taxon>Bacteroidota</taxon>
        <taxon>Flavobacteriia</taxon>
        <taxon>Flavobacteriales</taxon>
        <taxon>Flavobacteriaceae</taxon>
        <taxon>Maribacter</taxon>
    </lineage>
</organism>
<gene>
    <name evidence="1" type="ORF">ACFQZJ_13200</name>
</gene>
<dbReference type="SUPFAM" id="SSF50630">
    <property type="entry name" value="Acid proteases"/>
    <property type="match status" value="1"/>
</dbReference>
<reference evidence="2" key="1">
    <citation type="journal article" date="2019" name="Int. J. Syst. Evol. Microbiol.">
        <title>The Global Catalogue of Microorganisms (GCM) 10K type strain sequencing project: providing services to taxonomists for standard genome sequencing and annotation.</title>
        <authorList>
            <consortium name="The Broad Institute Genomics Platform"/>
            <consortium name="The Broad Institute Genome Sequencing Center for Infectious Disease"/>
            <person name="Wu L."/>
            <person name="Ma J."/>
        </authorList>
    </citation>
    <scope>NUCLEOTIDE SEQUENCE [LARGE SCALE GENOMIC DNA]</scope>
    <source>
        <strain evidence="2">CCUG 61948</strain>
    </source>
</reference>
<sequence length="398" mass="45249">MRKTILIISLVQLLFSCSTIKYKKQGFVSNQDYIKEIQFKYHNGFVLLPVTIQGKEYNFLLDTGAELNLIDPTIVADLNLKKLKNGTISNGDDSEGNIGRVEIAAIDIGGIKFQETVAMIWDISKFSKYISCDKVDGFIGNNLMRKSNWQIDYQRKVIRITDSSKRFDISDNHKKIKLNSGAVGNVYLNLKIGEKHKNFTLDTGFNGFLQTGDTTLLQNAPSILKIGLTGANFSGAKQGATFYKKLETFKISKYTFKSPSYFLVKPGNSSIMGNEFFENYLVTIDWDNDYLILDQNDEIDDLQLPNLYEIGFFPDFEKGIVTVANIYENSRLKGEIKSKTQILKINNLDLVQLAQQDKLCEFWSTGWEALITNDILKIVIDEDGKHRTIEVQKIKDAW</sequence>
<accession>A0ABW3B513</accession>
<comment type="caution">
    <text evidence="1">The sequence shown here is derived from an EMBL/GenBank/DDBJ whole genome shotgun (WGS) entry which is preliminary data.</text>
</comment>
<dbReference type="InterPro" id="IPR021109">
    <property type="entry name" value="Peptidase_aspartic_dom_sf"/>
</dbReference>
<evidence type="ECO:0000313" key="2">
    <source>
        <dbReference type="Proteomes" id="UP001597012"/>
    </source>
</evidence>
<dbReference type="Pfam" id="PF13650">
    <property type="entry name" value="Asp_protease_2"/>
    <property type="match status" value="1"/>
</dbReference>
<dbReference type="RefSeq" id="WP_379935155.1">
    <property type="nucleotide sequence ID" value="NZ_JBHTHY010000011.1"/>
</dbReference>
<dbReference type="Proteomes" id="UP001597012">
    <property type="component" value="Unassembled WGS sequence"/>
</dbReference>
<dbReference type="InterPro" id="IPR001969">
    <property type="entry name" value="Aspartic_peptidase_AS"/>
</dbReference>
<dbReference type="InterPro" id="IPR034122">
    <property type="entry name" value="Retropepsin-like_bacterial"/>
</dbReference>
<name>A0ABW3B513_9FLAO</name>
<keyword evidence="2" id="KW-1185">Reference proteome</keyword>
<dbReference type="Gene3D" id="2.40.70.10">
    <property type="entry name" value="Acid Proteases"/>
    <property type="match status" value="1"/>
</dbReference>
<evidence type="ECO:0000313" key="1">
    <source>
        <dbReference type="EMBL" id="MFD0798423.1"/>
    </source>
</evidence>
<proteinExistence type="predicted"/>
<dbReference type="GO" id="GO:0016787">
    <property type="term" value="F:hydrolase activity"/>
    <property type="evidence" value="ECO:0007669"/>
    <property type="project" value="UniProtKB-KW"/>
</dbReference>
<protein>
    <submittedName>
        <fullName evidence="1">Retropepsin-like aspartic protease</fullName>
        <ecNumber evidence="1">3.4.23.-</ecNumber>
    </submittedName>
</protein>
<keyword evidence="1" id="KW-0378">Hydrolase</keyword>
<dbReference type="EC" id="3.4.23.-" evidence="1"/>
<dbReference type="PROSITE" id="PS00141">
    <property type="entry name" value="ASP_PROTEASE"/>
    <property type="match status" value="1"/>
</dbReference>